<dbReference type="Gene3D" id="1.10.390.10">
    <property type="entry name" value="Neutral Protease Domain 2"/>
    <property type="match status" value="1"/>
</dbReference>
<evidence type="ECO:0000259" key="2">
    <source>
        <dbReference type="PROSITE" id="PS50106"/>
    </source>
</evidence>
<reference evidence="3 4" key="1">
    <citation type="submission" date="2016-07" db="EMBL/GenBank/DDBJ databases">
        <title>Genome of Pelobium manganitolerans.</title>
        <authorList>
            <person name="Wu S."/>
            <person name="Wang G."/>
        </authorList>
    </citation>
    <scope>NUCLEOTIDE SEQUENCE [LARGE SCALE GENOMIC DNA]</scope>
    <source>
        <strain evidence="3 4">YS-25</strain>
    </source>
</reference>
<dbReference type="Proteomes" id="UP000283433">
    <property type="component" value="Unassembled WGS sequence"/>
</dbReference>
<feature type="domain" description="PDZ" evidence="2">
    <location>
        <begin position="479"/>
        <end position="534"/>
    </location>
</feature>
<feature type="signal peptide" evidence="1">
    <location>
        <begin position="1"/>
        <end position="21"/>
    </location>
</feature>
<evidence type="ECO:0000313" key="4">
    <source>
        <dbReference type="Proteomes" id="UP000283433"/>
    </source>
</evidence>
<dbReference type="PROSITE" id="PS50106">
    <property type="entry name" value="PDZ"/>
    <property type="match status" value="1"/>
</dbReference>
<organism evidence="3 4">
    <name type="scientific">Pelobium manganitolerans</name>
    <dbReference type="NCBI Taxonomy" id="1842495"/>
    <lineage>
        <taxon>Bacteria</taxon>
        <taxon>Pseudomonadati</taxon>
        <taxon>Bacteroidota</taxon>
        <taxon>Sphingobacteriia</taxon>
        <taxon>Sphingobacteriales</taxon>
        <taxon>Sphingobacteriaceae</taxon>
        <taxon>Pelobium</taxon>
    </lineage>
</organism>
<gene>
    <name evidence="3" type="ORF">BCY91_08120</name>
</gene>
<sequence>MRKSLIVITCILFFMSLKSEAKTEPNIVFEVSFTEPQAHYADVKMEINNLSGNELILKMPVWAPGSYLVREFPKNVEAFYAKAGAEALASEKITKNAWKVNVRGKKSITVNYRVYCFEISVRTSFVDESHAFLSPTGIFMYPDGGINQASIVRIIPAKNWKKVSTGLDSYGDQAFTYYAPNFDWLFDSPIEVGNQDIFEFTAAGVMHEVAMVGGGNYDKAQLKIDMARVVERETAVFGENPNKRYVFIVHNYKTGGGGLEHLNSTVLGASRDGYKDRETYQSFLALVAHEYFHLWNVKRLRPMALGPFNYDAENYTTNLWIAEGFTAYYDNLITQRAGIYTPNEWLNIIESDINAVENRLGNKTQSLSEASFDAWIKAYRPNENSANTTVSYYNKGSLIACLLDLAIINASDAKLSLDDAMRFAYNEYYKKKNRGYSDAEFKAILEKYTKQNLDDFYKRYINGTEDLPFAKYLNYAGFQLMVQDADQQKPYLGISLSKDNDSQIATVSRNTAAWIAGLNVNDEIIAINGERVSNALDYVNGLKELKELDFLINRDGILKSIKVQLKPSASKKYSIRQIENPTEKQKAVLEKWLSL</sequence>
<dbReference type="AlphaFoldDB" id="A0A419S457"/>
<dbReference type="EMBL" id="MBTA01000026">
    <property type="protein sequence ID" value="RKD14431.1"/>
    <property type="molecule type" value="Genomic_DNA"/>
</dbReference>
<dbReference type="SUPFAM" id="SSF50156">
    <property type="entry name" value="PDZ domain-like"/>
    <property type="match status" value="1"/>
</dbReference>
<proteinExistence type="predicted"/>
<dbReference type="InterPro" id="IPR027268">
    <property type="entry name" value="Peptidase_M4/M1_CTD_sf"/>
</dbReference>
<dbReference type="Gene3D" id="2.60.40.3650">
    <property type="match status" value="1"/>
</dbReference>
<accession>A0A419S457</accession>
<dbReference type="SUPFAM" id="SSF55486">
    <property type="entry name" value="Metalloproteases ('zincins'), catalytic domain"/>
    <property type="match status" value="1"/>
</dbReference>
<protein>
    <submittedName>
        <fullName evidence="3">Peptidase M61</fullName>
    </submittedName>
</protein>
<dbReference type="InterPro" id="IPR024191">
    <property type="entry name" value="Peptidase_M61"/>
</dbReference>
<name>A0A419S457_9SPHI</name>
<evidence type="ECO:0000256" key="1">
    <source>
        <dbReference type="SAM" id="SignalP"/>
    </source>
</evidence>
<dbReference type="PIRSF" id="PIRSF016493">
    <property type="entry name" value="Glycyl_aminpptds"/>
    <property type="match status" value="1"/>
</dbReference>
<dbReference type="SMART" id="SM00228">
    <property type="entry name" value="PDZ"/>
    <property type="match status" value="1"/>
</dbReference>
<keyword evidence="1" id="KW-0732">Signal</keyword>
<dbReference type="InterPro" id="IPR036034">
    <property type="entry name" value="PDZ_sf"/>
</dbReference>
<dbReference type="Pfam" id="PF00595">
    <property type="entry name" value="PDZ"/>
    <property type="match status" value="1"/>
</dbReference>
<evidence type="ECO:0000313" key="3">
    <source>
        <dbReference type="EMBL" id="RKD14431.1"/>
    </source>
</evidence>
<dbReference type="InterPro" id="IPR007963">
    <property type="entry name" value="Peptidase_M61_catalytic"/>
</dbReference>
<dbReference type="InterPro" id="IPR001478">
    <property type="entry name" value="PDZ"/>
</dbReference>
<dbReference type="Pfam" id="PF05299">
    <property type="entry name" value="Peptidase_M61"/>
    <property type="match status" value="1"/>
</dbReference>
<feature type="chain" id="PRO_5019211746" evidence="1">
    <location>
        <begin position="22"/>
        <end position="595"/>
    </location>
</feature>
<dbReference type="Pfam" id="PF17899">
    <property type="entry name" value="Peptidase_M61_N"/>
    <property type="match status" value="1"/>
</dbReference>
<comment type="caution">
    <text evidence="3">The sequence shown here is derived from an EMBL/GenBank/DDBJ whole genome shotgun (WGS) entry which is preliminary data.</text>
</comment>
<dbReference type="InterPro" id="IPR040756">
    <property type="entry name" value="Peptidase_M61_N"/>
</dbReference>
<keyword evidence="4" id="KW-1185">Reference proteome</keyword>
<dbReference type="Gene3D" id="2.30.42.10">
    <property type="match status" value="1"/>
</dbReference>